<feature type="repeat" description="TPR" evidence="1">
    <location>
        <begin position="769"/>
        <end position="801"/>
    </location>
</feature>
<proteinExistence type="predicted"/>
<feature type="signal peptide" evidence="2">
    <location>
        <begin position="1"/>
        <end position="24"/>
    </location>
</feature>
<reference evidence="4" key="1">
    <citation type="submission" date="2016-10" db="EMBL/GenBank/DDBJ databases">
        <authorList>
            <person name="Varghese N."/>
            <person name="Submissions S."/>
        </authorList>
    </citation>
    <scope>NUCLEOTIDE SEQUENCE [LARGE SCALE GENOMIC DNA]</scope>
    <source>
        <strain evidence="4">DSM 23445</strain>
    </source>
</reference>
<name>A0A1I7DLS2_9BACT</name>
<keyword evidence="4" id="KW-1185">Reference proteome</keyword>
<evidence type="ECO:0000256" key="1">
    <source>
        <dbReference type="PROSITE-ProRule" id="PRU00339"/>
    </source>
</evidence>
<dbReference type="OrthoDB" id="9814448at2"/>
<keyword evidence="1" id="KW-0802">TPR repeat</keyword>
<dbReference type="Pfam" id="PF13174">
    <property type="entry name" value="TPR_6"/>
    <property type="match status" value="2"/>
</dbReference>
<protein>
    <submittedName>
        <fullName evidence="3">TolA-binding protein</fullName>
    </submittedName>
</protein>
<dbReference type="InterPro" id="IPR011990">
    <property type="entry name" value="TPR-like_helical_dom_sf"/>
</dbReference>
<feature type="chain" id="PRO_5011722958" evidence="2">
    <location>
        <begin position="25"/>
        <end position="1001"/>
    </location>
</feature>
<feature type="repeat" description="TPR" evidence="1">
    <location>
        <begin position="509"/>
        <end position="542"/>
    </location>
</feature>
<organism evidence="3 4">
    <name type="scientific">Algoriphagus locisalis</name>
    <dbReference type="NCBI Taxonomy" id="305507"/>
    <lineage>
        <taxon>Bacteria</taxon>
        <taxon>Pseudomonadati</taxon>
        <taxon>Bacteroidota</taxon>
        <taxon>Cytophagia</taxon>
        <taxon>Cytophagales</taxon>
        <taxon>Cyclobacteriaceae</taxon>
        <taxon>Algoriphagus</taxon>
    </lineage>
</organism>
<evidence type="ECO:0000256" key="2">
    <source>
        <dbReference type="SAM" id="SignalP"/>
    </source>
</evidence>
<evidence type="ECO:0000313" key="3">
    <source>
        <dbReference type="EMBL" id="SFU12630.1"/>
    </source>
</evidence>
<dbReference type="PANTHER" id="PTHR12558">
    <property type="entry name" value="CELL DIVISION CYCLE 16,23,27"/>
    <property type="match status" value="1"/>
</dbReference>
<evidence type="ECO:0000313" key="4">
    <source>
        <dbReference type="Proteomes" id="UP000199673"/>
    </source>
</evidence>
<sequence length="1001" mass="112835">MKYHLVLFASLLGSSLGLSLEAYSQSSLYQTSPQQKLDHNLALFDKQLYSASIYDNSRLLEKPVNSGQAKAAELNRAMAALQLESPDGPGLMKQYIFDHGNDPSVTTAGLYLGDHFFFKRNFAEAIESYKLVDSEKLPLENQAEVLFKQGYSYFQLNQYAEAAPYFDAGKALNQQASFDSYYYSGFIAMENGNTGKAIADLQTASQSTFYANKVPYLLAALYYKQGSYDQLISYAEPKLTNGQNLEKKDLIYLYLAEAYYAKKNFPKAAENYDAFINSRPSEELGRNEIYKAGISQFEIKNYQRATDYLKVSASSEDEIGQASSYYLAHAYLKLENYQFASTSFQSAAKSDFNPIIKEESIFNYAKVNLQKGSFQSAITALDEYVEAYPSGKYRAEAENLLSEALVNTNDYLRAIEQMDKITNKSPRIQEAYQKVAFYQAMVYYRDQKWNPALAYLDKSLKFPVDKNLVLDSYFWKGEISSAADNLPQAIKSYEQVLSNRPSGTNGTVTKTYYGLGYAYFNSQNYSKAEDQFRRFTENRQVIANKQQYDDAILRLGDCYYVQKRFGEAASTFQKAINEGNSGADYAYYRLAVVQNFQSRNQEALGQLDVLISRYPNSLYLEDALYQRGQIYMEETSYQAASVSFSDLLSSKPNSPFVPYALEGRAVANFSLQNYDQTVKDYSTILNNHPNSENAETALKGLQETLALQGRSGEFSDYLTQYKDSNPSNGSVQSLEFEAAKGTYFDKNYAQAIRGFENYLKSYPQSAQRADALYFLGDSYMQVGDMDKALAQFKTLEREPASPQRLRAMQKIGVIELERGNFAQAIPYLETSVQNARSKPEEAEAVQGLMIANFETKNYQQAITQAERLATLDGVIPETSPEALLIKAKSQNGLNQKPQAELTLTALVADYKTEQGAEGLYLLALASQEKGEITQSNELIFDQSGSFVNYDYWYGRIFLLLADNYVKSGEEFQAKATLESIVENSTNPEIKEMAQSKLQTLN</sequence>
<dbReference type="InterPro" id="IPR019734">
    <property type="entry name" value="TPR_rpt"/>
</dbReference>
<keyword evidence="2" id="KW-0732">Signal</keyword>
<dbReference type="RefSeq" id="WP_091696894.1">
    <property type="nucleotide sequence ID" value="NZ_FPBF01000007.1"/>
</dbReference>
<dbReference type="SUPFAM" id="SSF48452">
    <property type="entry name" value="TPR-like"/>
    <property type="match status" value="5"/>
</dbReference>
<feature type="repeat" description="TPR" evidence="1">
    <location>
        <begin position="621"/>
        <end position="654"/>
    </location>
</feature>
<dbReference type="STRING" id="305507.SAMN04489724_4132"/>
<dbReference type="AlphaFoldDB" id="A0A1I7DLS2"/>
<dbReference type="Gene3D" id="1.25.40.10">
    <property type="entry name" value="Tetratricopeptide repeat domain"/>
    <property type="match status" value="8"/>
</dbReference>
<dbReference type="Pfam" id="PF13432">
    <property type="entry name" value="TPR_16"/>
    <property type="match status" value="5"/>
</dbReference>
<feature type="repeat" description="TPR" evidence="1">
    <location>
        <begin position="143"/>
        <end position="176"/>
    </location>
</feature>
<dbReference type="SMART" id="SM00028">
    <property type="entry name" value="TPR"/>
    <property type="match status" value="10"/>
</dbReference>
<dbReference type="PROSITE" id="PS50005">
    <property type="entry name" value="TPR"/>
    <property type="match status" value="5"/>
</dbReference>
<feature type="repeat" description="TPR" evidence="1">
    <location>
        <begin position="249"/>
        <end position="282"/>
    </location>
</feature>
<dbReference type="EMBL" id="FPBF01000007">
    <property type="protein sequence ID" value="SFU12630.1"/>
    <property type="molecule type" value="Genomic_DNA"/>
</dbReference>
<dbReference type="PANTHER" id="PTHR12558:SF13">
    <property type="entry name" value="CELL DIVISION CYCLE PROTEIN 27 HOMOLOG"/>
    <property type="match status" value="1"/>
</dbReference>
<accession>A0A1I7DLS2</accession>
<dbReference type="Proteomes" id="UP000199673">
    <property type="component" value="Unassembled WGS sequence"/>
</dbReference>
<gene>
    <name evidence="3" type="ORF">SAMN04489724_4132</name>
</gene>